<dbReference type="InterPro" id="IPR005524">
    <property type="entry name" value="DUF318"/>
</dbReference>
<comment type="subcellular location">
    <subcellularLocation>
        <location evidence="1">Cell membrane</location>
        <topology evidence="1">Multi-pass membrane protein</topology>
    </subcellularLocation>
</comment>
<keyword evidence="6 7" id="KW-0472">Membrane</keyword>
<sequence>MLVPTIIMAVLAIGLLIVGVARGQNEHIAGLKVGMSMTIEVLPLILFAFILAGMIQVLIPSQTIGRWIGPESGTRGIFIGTLAGILTPGGPYVSFPIVAGLLRAGSGIGTTVAFLTAWSLLGVSRLPIEVGLLGWRFAAIRILCTFFFPPIAGWIANLLFKGLGWRMGFLLLLITIMIR</sequence>
<dbReference type="PANTHER" id="PTHR34184:SF4">
    <property type="entry name" value="UPF0718 PROTEIN YCGR"/>
    <property type="match status" value="1"/>
</dbReference>
<evidence type="ECO:0000313" key="8">
    <source>
        <dbReference type="EMBL" id="MBU2690813.1"/>
    </source>
</evidence>
<name>A0A948RTN7_UNCEI</name>
<evidence type="ECO:0000256" key="2">
    <source>
        <dbReference type="ARBA" id="ARBA00006386"/>
    </source>
</evidence>
<comment type="similarity">
    <text evidence="2">Belongs to the UPF0718 family.</text>
</comment>
<protein>
    <submittedName>
        <fullName evidence="8">Permease</fullName>
    </submittedName>
</protein>
<evidence type="ECO:0000256" key="7">
    <source>
        <dbReference type="SAM" id="Phobius"/>
    </source>
</evidence>
<evidence type="ECO:0000256" key="3">
    <source>
        <dbReference type="ARBA" id="ARBA00022475"/>
    </source>
</evidence>
<feature type="transmembrane region" description="Helical" evidence="7">
    <location>
        <begin position="33"/>
        <end position="55"/>
    </location>
</feature>
<gene>
    <name evidence="8" type="ORF">KJ970_07770</name>
</gene>
<evidence type="ECO:0000313" key="9">
    <source>
        <dbReference type="Proteomes" id="UP000777784"/>
    </source>
</evidence>
<organism evidence="8 9">
    <name type="scientific">Eiseniibacteriota bacterium</name>
    <dbReference type="NCBI Taxonomy" id="2212470"/>
    <lineage>
        <taxon>Bacteria</taxon>
        <taxon>Candidatus Eiseniibacteriota</taxon>
    </lineage>
</organism>
<dbReference type="PANTHER" id="PTHR34184">
    <property type="entry name" value="UPF0718 PROTEIN YCGR"/>
    <property type="match status" value="1"/>
</dbReference>
<dbReference type="AlphaFoldDB" id="A0A948RTN7"/>
<accession>A0A948RTN7</accession>
<dbReference type="Proteomes" id="UP000777784">
    <property type="component" value="Unassembled WGS sequence"/>
</dbReference>
<evidence type="ECO:0000256" key="1">
    <source>
        <dbReference type="ARBA" id="ARBA00004651"/>
    </source>
</evidence>
<evidence type="ECO:0000256" key="4">
    <source>
        <dbReference type="ARBA" id="ARBA00022692"/>
    </source>
</evidence>
<proteinExistence type="inferred from homology"/>
<dbReference type="Pfam" id="PF03773">
    <property type="entry name" value="ArsP_1"/>
    <property type="match status" value="1"/>
</dbReference>
<dbReference type="EMBL" id="JAHJDP010000037">
    <property type="protein sequence ID" value="MBU2690813.1"/>
    <property type="molecule type" value="Genomic_DNA"/>
</dbReference>
<dbReference type="InterPro" id="IPR052923">
    <property type="entry name" value="UPF0718"/>
</dbReference>
<keyword evidence="4 7" id="KW-0812">Transmembrane</keyword>
<feature type="transmembrane region" description="Helical" evidence="7">
    <location>
        <begin position="101"/>
        <end position="121"/>
    </location>
</feature>
<keyword evidence="3" id="KW-1003">Cell membrane</keyword>
<keyword evidence="5 7" id="KW-1133">Transmembrane helix</keyword>
<dbReference type="GO" id="GO:0005886">
    <property type="term" value="C:plasma membrane"/>
    <property type="evidence" value="ECO:0007669"/>
    <property type="project" value="UniProtKB-SubCell"/>
</dbReference>
<reference evidence="8" key="1">
    <citation type="submission" date="2021-05" db="EMBL/GenBank/DDBJ databases">
        <title>Energy efficiency and biological interactions define the core microbiome of deep oligotrophic groundwater.</title>
        <authorList>
            <person name="Mehrshad M."/>
            <person name="Lopez-Fernandez M."/>
            <person name="Bell E."/>
            <person name="Bernier-Latmani R."/>
            <person name="Bertilsson S."/>
            <person name="Dopson M."/>
        </authorList>
    </citation>
    <scope>NUCLEOTIDE SEQUENCE</scope>
    <source>
        <strain evidence="8">Modern_marine.mb.64</strain>
    </source>
</reference>
<feature type="transmembrane region" description="Helical" evidence="7">
    <location>
        <begin position="76"/>
        <end position="95"/>
    </location>
</feature>
<feature type="transmembrane region" description="Helical" evidence="7">
    <location>
        <begin position="133"/>
        <end position="152"/>
    </location>
</feature>
<evidence type="ECO:0000256" key="5">
    <source>
        <dbReference type="ARBA" id="ARBA00022989"/>
    </source>
</evidence>
<evidence type="ECO:0000256" key="6">
    <source>
        <dbReference type="ARBA" id="ARBA00023136"/>
    </source>
</evidence>
<comment type="caution">
    <text evidence="8">The sequence shown here is derived from an EMBL/GenBank/DDBJ whole genome shotgun (WGS) entry which is preliminary data.</text>
</comment>